<reference evidence="1" key="1">
    <citation type="submission" date="2021-05" db="EMBL/GenBank/DDBJ databases">
        <authorList>
            <person name="Pan Q."/>
            <person name="Jouanno E."/>
            <person name="Zahm M."/>
            <person name="Klopp C."/>
            <person name="Cabau C."/>
            <person name="Louis A."/>
            <person name="Berthelot C."/>
            <person name="Parey E."/>
            <person name="Roest Crollius H."/>
            <person name="Montfort J."/>
            <person name="Robinson-Rechavi M."/>
            <person name="Bouchez O."/>
            <person name="Lampietro C."/>
            <person name="Lopez Roques C."/>
            <person name="Donnadieu C."/>
            <person name="Postlethwait J."/>
            <person name="Bobe J."/>
            <person name="Dillon D."/>
            <person name="Chandos A."/>
            <person name="von Hippel F."/>
            <person name="Guiguen Y."/>
        </authorList>
    </citation>
    <scope>NUCLEOTIDE SEQUENCE</scope>
    <source>
        <strain evidence="1">YG-Jan2019</strain>
    </source>
</reference>
<gene>
    <name evidence="1" type="ORF">DPEC_G00074930</name>
</gene>
<sequence>MNQHIVSPFSSEGCGRRKSCLRDPVGCDPESDPLCIYLSFTPEKHTVLFELSGPSKGYLSFALSLDKWMGNDDVYLCVRDGDSVDINAAYLSGRTQPEPASENVLSAWLGGCQMGSSSVVSVEKYSSLLIIGAGSIWTRAFSCS</sequence>
<name>A0ACC2H335_DALPE</name>
<evidence type="ECO:0000313" key="1">
    <source>
        <dbReference type="EMBL" id="KAJ8010424.1"/>
    </source>
</evidence>
<protein>
    <submittedName>
        <fullName evidence="1">Uncharacterized protein</fullName>
    </submittedName>
</protein>
<evidence type="ECO:0000313" key="2">
    <source>
        <dbReference type="Proteomes" id="UP001157502"/>
    </source>
</evidence>
<dbReference type="Proteomes" id="UP001157502">
    <property type="component" value="Chromosome 6"/>
</dbReference>
<comment type="caution">
    <text evidence="1">The sequence shown here is derived from an EMBL/GenBank/DDBJ whole genome shotgun (WGS) entry which is preliminary data.</text>
</comment>
<keyword evidence="2" id="KW-1185">Reference proteome</keyword>
<accession>A0ACC2H335</accession>
<organism evidence="1 2">
    <name type="scientific">Dallia pectoralis</name>
    <name type="common">Alaska blackfish</name>
    <dbReference type="NCBI Taxonomy" id="75939"/>
    <lineage>
        <taxon>Eukaryota</taxon>
        <taxon>Metazoa</taxon>
        <taxon>Chordata</taxon>
        <taxon>Craniata</taxon>
        <taxon>Vertebrata</taxon>
        <taxon>Euteleostomi</taxon>
        <taxon>Actinopterygii</taxon>
        <taxon>Neopterygii</taxon>
        <taxon>Teleostei</taxon>
        <taxon>Protacanthopterygii</taxon>
        <taxon>Esociformes</taxon>
        <taxon>Umbridae</taxon>
        <taxon>Dallia</taxon>
    </lineage>
</organism>
<proteinExistence type="predicted"/>
<dbReference type="EMBL" id="CM055733">
    <property type="protein sequence ID" value="KAJ8010424.1"/>
    <property type="molecule type" value="Genomic_DNA"/>
</dbReference>